<evidence type="ECO:0000256" key="2">
    <source>
        <dbReference type="ARBA" id="ARBA00022490"/>
    </source>
</evidence>
<dbReference type="AlphaFoldDB" id="A0A143QIJ2"/>
<keyword evidence="3 16" id="KW-0808">Transferase</keyword>
<dbReference type="GO" id="GO:0046872">
    <property type="term" value="F:metal ion binding"/>
    <property type="evidence" value="ECO:0007669"/>
    <property type="project" value="UniProtKB-KW"/>
</dbReference>
<keyword evidence="17" id="KW-1185">Reference proteome</keyword>
<evidence type="ECO:0000256" key="7">
    <source>
        <dbReference type="ARBA" id="ARBA00022840"/>
    </source>
</evidence>
<keyword evidence="6 16" id="KW-0418">Kinase</keyword>
<dbReference type="Proteomes" id="UP000076038">
    <property type="component" value="Chromosome"/>
</dbReference>
<dbReference type="InterPro" id="IPR000705">
    <property type="entry name" value="Galactokinase"/>
</dbReference>
<dbReference type="Pfam" id="PF00288">
    <property type="entry name" value="GHMP_kinases_N"/>
    <property type="match status" value="1"/>
</dbReference>
<evidence type="ECO:0000256" key="9">
    <source>
        <dbReference type="ARBA" id="ARBA00023144"/>
    </source>
</evidence>
<keyword evidence="8" id="KW-0460">Magnesium</keyword>
<dbReference type="InterPro" id="IPR036554">
    <property type="entry name" value="GHMP_kinase_C_sf"/>
</dbReference>
<feature type="domain" description="GHMP kinase N-terminal" evidence="13">
    <location>
        <begin position="102"/>
        <end position="185"/>
    </location>
</feature>
<dbReference type="InterPro" id="IPR006206">
    <property type="entry name" value="Mevalonate/galactokinase"/>
</dbReference>
<dbReference type="NCBIfam" id="TIGR00131">
    <property type="entry name" value="gal_kin"/>
    <property type="match status" value="1"/>
</dbReference>
<feature type="domain" description="GHMP kinase C-terminal" evidence="14">
    <location>
        <begin position="295"/>
        <end position="361"/>
    </location>
</feature>
<dbReference type="PRINTS" id="PR00959">
    <property type="entry name" value="MEVGALKINASE"/>
</dbReference>
<dbReference type="KEGG" id="rhs:A3Q41_01441"/>
<dbReference type="RefSeq" id="WP_063216297.1">
    <property type="nucleotide sequence ID" value="NZ_CP015220.1"/>
</dbReference>
<evidence type="ECO:0000256" key="5">
    <source>
        <dbReference type="ARBA" id="ARBA00022741"/>
    </source>
</evidence>
<proteinExistence type="inferred from homology"/>
<name>A0A143QIJ2_RHOFA</name>
<dbReference type="PROSITE" id="PS00106">
    <property type="entry name" value="GALACTOKINASE"/>
    <property type="match status" value="1"/>
</dbReference>
<keyword evidence="10" id="KW-0119">Carbohydrate metabolism</keyword>
<evidence type="ECO:0000256" key="6">
    <source>
        <dbReference type="ARBA" id="ARBA00022777"/>
    </source>
</evidence>
<reference evidence="17" key="2">
    <citation type="submission" date="2016-04" db="EMBL/GenBank/DDBJ databases">
        <title>Complete Genome and Plasmid Sequences for Rhodococcus fascians D188 and Draft Sequences for Rhodococcus spp. Isolates PBTS 1 and PBTS 2.</title>
        <authorList>
            <person name="Stamer R."/>
            <person name="Vereecke D."/>
            <person name="Zhang Y."/>
            <person name="Schilkey F."/>
            <person name="Devitt N."/>
            <person name="Randall J."/>
        </authorList>
    </citation>
    <scope>NUCLEOTIDE SEQUENCE [LARGE SCALE GENOMIC DNA]</scope>
    <source>
        <strain evidence="17">PBTS2</strain>
    </source>
</reference>
<keyword evidence="5" id="KW-0547">Nucleotide-binding</keyword>
<comment type="similarity">
    <text evidence="1">Belongs to the GHMP kinase family. GalK subfamily.</text>
</comment>
<sequence length="388" mass="40331">MNWLSVVSEQSLADGASGLFEAAFGGEPDGVWLAPGRVNLIGEHIDYAGGLVLPFALPFATAVAVRRREDATMRAVSTHTDQTWTGQLGDIGPGSPSGWAAYVAGVAWALQEHGIGGVDVAVHSSVPVGSGLSSSAALECSFALALSDLFDLNVDRKVLIDASIRAENDVAGASTGGMDQAIAMLAERGHALLLDCLDGSTRQIPLDVAASGSRIMVIDTNAPHRLVDGQYGARRAALDRAYLELGVSTLRGLDPERAVSGLVDQALVPRVRHVTSEIRRVERAVALLDGGDIGTELGDLMTASHVSLRDDYEVSSPELDSAVDAALRAGAYGARMTGGGFGGSAIALVPIARVDAVAEEIYTSAQQSGLPEPTFLSAEPSGPAHRFR</sequence>
<dbReference type="Pfam" id="PF10509">
    <property type="entry name" value="GalKase_gal_bdg"/>
    <property type="match status" value="1"/>
</dbReference>
<dbReference type="InterPro" id="IPR020568">
    <property type="entry name" value="Ribosomal_Su5_D2-typ_SF"/>
</dbReference>
<dbReference type="SUPFAM" id="SSF54211">
    <property type="entry name" value="Ribosomal protein S5 domain 2-like"/>
    <property type="match status" value="1"/>
</dbReference>
<evidence type="ECO:0000313" key="16">
    <source>
        <dbReference type="EMBL" id="AMY22749.1"/>
    </source>
</evidence>
<dbReference type="InterPro" id="IPR013750">
    <property type="entry name" value="GHMP_kinase_C_dom"/>
</dbReference>
<organism evidence="16 17">
    <name type="scientific">Rhodococcoides fascians</name>
    <name type="common">Rhodococcus fascians</name>
    <dbReference type="NCBI Taxonomy" id="1828"/>
    <lineage>
        <taxon>Bacteria</taxon>
        <taxon>Bacillati</taxon>
        <taxon>Actinomycetota</taxon>
        <taxon>Actinomycetes</taxon>
        <taxon>Mycobacteriales</taxon>
        <taxon>Nocardiaceae</taxon>
        <taxon>Rhodococcoides</taxon>
    </lineage>
</organism>
<dbReference type="Gene3D" id="3.30.70.890">
    <property type="entry name" value="GHMP kinase, C-terminal domain"/>
    <property type="match status" value="1"/>
</dbReference>
<dbReference type="GO" id="GO:0004335">
    <property type="term" value="F:galactokinase activity"/>
    <property type="evidence" value="ECO:0007669"/>
    <property type="project" value="UniProtKB-UniRule"/>
</dbReference>
<dbReference type="GO" id="GO:0005829">
    <property type="term" value="C:cytosol"/>
    <property type="evidence" value="ECO:0007669"/>
    <property type="project" value="TreeGrafter"/>
</dbReference>
<evidence type="ECO:0000256" key="1">
    <source>
        <dbReference type="ARBA" id="ARBA00006566"/>
    </source>
</evidence>
<dbReference type="EMBL" id="CP015220">
    <property type="protein sequence ID" value="AMY22749.1"/>
    <property type="molecule type" value="Genomic_DNA"/>
</dbReference>
<keyword evidence="4" id="KW-0479">Metal-binding</keyword>
<dbReference type="InterPro" id="IPR006203">
    <property type="entry name" value="GHMP_knse_ATP-bd_CS"/>
</dbReference>
<dbReference type="Pfam" id="PF08544">
    <property type="entry name" value="GHMP_kinases_C"/>
    <property type="match status" value="1"/>
</dbReference>
<dbReference type="SUPFAM" id="SSF55060">
    <property type="entry name" value="GHMP Kinase, C-terminal domain"/>
    <property type="match status" value="1"/>
</dbReference>
<dbReference type="Gene3D" id="3.30.230.10">
    <property type="match status" value="1"/>
</dbReference>
<accession>A0A143QIJ2</accession>
<dbReference type="PROSITE" id="PS00627">
    <property type="entry name" value="GHMP_KINASES_ATP"/>
    <property type="match status" value="1"/>
</dbReference>
<dbReference type="FunFam" id="3.30.230.10:FF:000017">
    <property type="entry name" value="Galactokinase"/>
    <property type="match status" value="1"/>
</dbReference>
<dbReference type="InterPro" id="IPR019539">
    <property type="entry name" value="GalKase_N"/>
</dbReference>
<evidence type="ECO:0000313" key="17">
    <source>
        <dbReference type="Proteomes" id="UP000076038"/>
    </source>
</evidence>
<dbReference type="PIRSF" id="PIRSF000530">
    <property type="entry name" value="Galactokinase"/>
    <property type="match status" value="1"/>
</dbReference>
<gene>
    <name evidence="16" type="primary">galK</name>
    <name evidence="16" type="ORF">A3Q41_01441</name>
</gene>
<dbReference type="GO" id="GO:0006012">
    <property type="term" value="P:galactose metabolic process"/>
    <property type="evidence" value="ECO:0007669"/>
    <property type="project" value="UniProtKB-UniRule"/>
</dbReference>
<evidence type="ECO:0000256" key="12">
    <source>
        <dbReference type="SAM" id="MobiDB-lite"/>
    </source>
</evidence>
<evidence type="ECO:0000256" key="11">
    <source>
        <dbReference type="NCBIfam" id="TIGR00131"/>
    </source>
</evidence>
<feature type="domain" description="Galactokinase N-terminal" evidence="15">
    <location>
        <begin position="19"/>
        <end position="67"/>
    </location>
</feature>
<keyword evidence="2" id="KW-0963">Cytoplasm</keyword>
<evidence type="ECO:0000256" key="3">
    <source>
        <dbReference type="ARBA" id="ARBA00022679"/>
    </source>
</evidence>
<dbReference type="PANTHER" id="PTHR10457">
    <property type="entry name" value="MEVALONATE KINASE/GALACTOKINASE"/>
    <property type="match status" value="1"/>
</dbReference>
<keyword evidence="7" id="KW-0067">ATP-binding</keyword>
<keyword evidence="9" id="KW-0299">Galactose metabolism</keyword>
<dbReference type="InterPro" id="IPR019741">
    <property type="entry name" value="Galactokinase_CS"/>
</dbReference>
<dbReference type="OrthoDB" id="250531at2"/>
<evidence type="ECO:0000259" key="14">
    <source>
        <dbReference type="Pfam" id="PF08544"/>
    </source>
</evidence>
<dbReference type="PRINTS" id="PR00473">
    <property type="entry name" value="GALCTOKINASE"/>
</dbReference>
<dbReference type="PANTHER" id="PTHR10457:SF7">
    <property type="entry name" value="GALACTOKINASE-RELATED"/>
    <property type="match status" value="1"/>
</dbReference>
<reference evidence="16 17" key="1">
    <citation type="journal article" date="2016" name="Genome Announc.">
        <title>Complete Genome and Plasmid Sequences for Rhodococcus fascians D188 and Draft Sequences for Rhodococcus Isolates PBTS 1 and PBTS 2.</title>
        <authorList>
            <person name="Stamler R.A."/>
            <person name="Vereecke D."/>
            <person name="Zhang Y."/>
            <person name="Schilkey F."/>
            <person name="Devitt N."/>
            <person name="Randall J.J."/>
        </authorList>
    </citation>
    <scope>NUCLEOTIDE SEQUENCE [LARGE SCALE GENOMIC DNA]</scope>
    <source>
        <strain evidence="16 17">PBTS2</strain>
    </source>
</reference>
<dbReference type="InterPro" id="IPR014721">
    <property type="entry name" value="Ribsml_uS5_D2-typ_fold_subgr"/>
</dbReference>
<evidence type="ECO:0000256" key="8">
    <source>
        <dbReference type="ARBA" id="ARBA00022842"/>
    </source>
</evidence>
<dbReference type="FunFam" id="3.30.70.890:FF:000001">
    <property type="entry name" value="Galactokinase"/>
    <property type="match status" value="1"/>
</dbReference>
<evidence type="ECO:0000259" key="15">
    <source>
        <dbReference type="Pfam" id="PF10509"/>
    </source>
</evidence>
<evidence type="ECO:0000256" key="10">
    <source>
        <dbReference type="ARBA" id="ARBA00023277"/>
    </source>
</evidence>
<feature type="region of interest" description="Disordered" evidence="12">
    <location>
        <begin position="368"/>
        <end position="388"/>
    </location>
</feature>
<dbReference type="PATRIC" id="fig|1653479.3.peg.1460"/>
<dbReference type="GO" id="GO:0005524">
    <property type="term" value="F:ATP binding"/>
    <property type="evidence" value="ECO:0007669"/>
    <property type="project" value="UniProtKB-UniRule"/>
</dbReference>
<protein>
    <recommendedName>
        <fullName evidence="11">Galactokinase</fullName>
        <ecNumber evidence="11">2.7.1.6</ecNumber>
    </recommendedName>
</protein>
<dbReference type="EC" id="2.7.1.6" evidence="11"/>
<dbReference type="InterPro" id="IPR006204">
    <property type="entry name" value="GHMP_kinase_N_dom"/>
</dbReference>
<evidence type="ECO:0000256" key="4">
    <source>
        <dbReference type="ARBA" id="ARBA00022723"/>
    </source>
</evidence>
<evidence type="ECO:0000259" key="13">
    <source>
        <dbReference type="Pfam" id="PF00288"/>
    </source>
</evidence>